<evidence type="ECO:0000256" key="1">
    <source>
        <dbReference type="ARBA" id="ARBA00022801"/>
    </source>
</evidence>
<dbReference type="RefSeq" id="WP_042473818.1">
    <property type="nucleotide sequence ID" value="NZ_BAYX01000008.1"/>
</dbReference>
<dbReference type="Gene3D" id="3.90.1140.10">
    <property type="entry name" value="Cyclic phosphodiesterase"/>
    <property type="match status" value="1"/>
</dbReference>
<dbReference type="EMBL" id="BAYX01000008">
    <property type="protein sequence ID" value="GAJ94473.1"/>
    <property type="molecule type" value="Genomic_DNA"/>
</dbReference>
<sequence length="204" mass="22916">MRNNGQLSLNLGAGSRMRKSKADPTHVEALYFAILPDPDIASASVDMANDLRLQHGFSAKPRRPDLSHISLYRIGSYRGLPEEAAFAAMQAASTVRRRSFQVEFDRAVSFGGGDNRPLVLWNRDGNAELKALHRELNDAMQLTGFANDDGGKFEPHMTLLYQGHLIPEVMLERPVTWTVRDFVLVNSLQGKARHEHLCYWLLSD</sequence>
<evidence type="ECO:0000313" key="3">
    <source>
        <dbReference type="EMBL" id="GAJ94473.1"/>
    </source>
</evidence>
<dbReference type="Pfam" id="PF13563">
    <property type="entry name" value="2_5_RNA_ligase2"/>
    <property type="match status" value="1"/>
</dbReference>
<gene>
    <name evidence="3" type="ORF">RRH01S_08_02110</name>
</gene>
<reference evidence="3 4" key="1">
    <citation type="submission" date="2014-05" db="EMBL/GenBank/DDBJ databases">
        <title>Whole genome shotgun sequence of Rhizobium rhizogenes NBRC 13257.</title>
        <authorList>
            <person name="Katano-Makiyama Y."/>
            <person name="Hosoyama A."/>
            <person name="Hashimoto M."/>
            <person name="Hosoyama Y."/>
            <person name="Noguchi M."/>
            <person name="Tsuchikane K."/>
            <person name="Kimura A."/>
            <person name="Ohji S."/>
            <person name="Ichikawa N."/>
            <person name="Yamazoe A."/>
            <person name="Fujita N."/>
        </authorList>
    </citation>
    <scope>NUCLEOTIDE SEQUENCE [LARGE SCALE GENOMIC DNA]</scope>
    <source>
        <strain evidence="3 4">NBRC 13257</strain>
    </source>
</reference>
<dbReference type="SUPFAM" id="SSF55144">
    <property type="entry name" value="LigT-like"/>
    <property type="match status" value="1"/>
</dbReference>
<organism evidence="3 4">
    <name type="scientific">Rhizobium rhizogenes NBRC 13257</name>
    <dbReference type="NCBI Taxonomy" id="1220581"/>
    <lineage>
        <taxon>Bacteria</taxon>
        <taxon>Pseudomonadati</taxon>
        <taxon>Pseudomonadota</taxon>
        <taxon>Alphaproteobacteria</taxon>
        <taxon>Hyphomicrobiales</taxon>
        <taxon>Rhizobiaceae</taxon>
        <taxon>Rhizobium/Agrobacterium group</taxon>
        <taxon>Rhizobium</taxon>
    </lineage>
</organism>
<dbReference type="PANTHER" id="PTHR35561:SF1">
    <property type="entry name" value="RNA 2',3'-CYCLIC PHOSPHODIESTERASE"/>
    <property type="match status" value="1"/>
</dbReference>
<dbReference type="PANTHER" id="PTHR35561">
    <property type="entry name" value="RNA 2',3'-CYCLIC PHOSPHODIESTERASE"/>
    <property type="match status" value="1"/>
</dbReference>
<keyword evidence="1" id="KW-0378">Hydrolase</keyword>
<name>A0AA87Q369_RHIRH</name>
<dbReference type="Proteomes" id="UP000026941">
    <property type="component" value="Unassembled WGS sequence"/>
</dbReference>
<accession>A0AA87Q369</accession>
<evidence type="ECO:0000256" key="2">
    <source>
        <dbReference type="SAM" id="MobiDB-lite"/>
    </source>
</evidence>
<dbReference type="InterPro" id="IPR004175">
    <property type="entry name" value="RNA_CPDase"/>
</dbReference>
<dbReference type="InterPro" id="IPR009097">
    <property type="entry name" value="Cyclic_Pdiesterase"/>
</dbReference>
<dbReference type="GO" id="GO:0008664">
    <property type="term" value="F:RNA 2',3'-cyclic 3'-phosphodiesterase activity"/>
    <property type="evidence" value="ECO:0007669"/>
    <property type="project" value="InterPro"/>
</dbReference>
<comment type="caution">
    <text evidence="3">The sequence shown here is derived from an EMBL/GenBank/DDBJ whole genome shotgun (WGS) entry which is preliminary data.</text>
</comment>
<feature type="region of interest" description="Disordered" evidence="2">
    <location>
        <begin position="1"/>
        <end position="20"/>
    </location>
</feature>
<evidence type="ECO:0008006" key="5">
    <source>
        <dbReference type="Google" id="ProtNLM"/>
    </source>
</evidence>
<dbReference type="GO" id="GO:0004113">
    <property type="term" value="F:2',3'-cyclic-nucleotide 3'-phosphodiesterase activity"/>
    <property type="evidence" value="ECO:0007669"/>
    <property type="project" value="InterPro"/>
</dbReference>
<evidence type="ECO:0000313" key="4">
    <source>
        <dbReference type="Proteomes" id="UP000026941"/>
    </source>
</evidence>
<protein>
    <recommendedName>
        <fullName evidence="5">2'-5' RNA ligase</fullName>
    </recommendedName>
</protein>
<dbReference type="AlphaFoldDB" id="A0AA87Q369"/>
<proteinExistence type="predicted"/>